<sequence length="1068" mass="115968">MSAFVTCSYTPPPPTKPSERSMLEAIDHPIAATPLPPSPPSFPITQAQRPRSSSSGKTLASASTTLSQQQQHHLQHQPPQIRYCYFISASAVSAASASTTISRDPSLSRKSIYLTPHVQEPMDVSPNCTQPRSRPTREPTQSAFVLGPHPPQIQLQFLENEPLPPPSSSAEPILSSDTPTHRKELSDVVLVERKDSGYGGSVSRSSSLAAFGRGIRKVFWRTSSKGSVESIVVTEAPVLDCDIPQDVLDHEGWAQDLAQRLSLASGPEAVNNWLGQLPVDVTTTDETPSESILNVLNMPEGSVSAESLQEMIEEFIFMAPGPVNVSAAPTPTIALLDDSDVLTVLPPSASSTPPPLGPVEKTLRPVLSIEQLNKPQPPLPAVTFDHKPVPVTPIQARRTSNGSSPLSTLARKLTLAADFGFGKNASGNKQSTLSPRQRNSVQQHFQHAASETTLAQPTRTSRDRRLSGNNIETLMDERPVSPPALVMSPDEEDEVEGDSYVTTKPNSKTSRFFKALTTSSVAELKKRQNEVRPLSEVLLSDSNLSPEEISAEIVTASRSSSLRSPPLRRPIPKWDDTSSQESASTAREERGHSDSISLVPPVPLFYKSTAPSASSLGETSSCGSVESSADEWEGPSQMTKHAMEQNARYNADLKGLQDLLYQGGTRPQSTPAHSANTSTGSLVIPFVPASPSRKDTKSNKGVSKKDDYMSHRMSGCSPKLLPVPDKNKSRPKSRLSMTYGGGELETVKHAKFDTPEAIARNKEIRKFISQEIYTTELNYVQYLRTIQEVFVDPLFRSLESDKPFIPRANPLYQLLAHISTLTDVACQIAQSLEKCVRDEVWSDEHSMVGTIFLDIKEPLSIFLKYGQSYGKGMKALRTLMKSKRASISITTASVASSATNTPASTLSCRSNTLTVPGGPRLDKRRSLPSIFALNGTAAHQSLVGSSWSSVSNGSTNLTTPATSSKAKDGAKPRSSHGMMATGISRESAEYDAFIRNCIGGKETTSRFSLADLLILPIQRVTRYCLLLKDLKRHTAVEHPDYVCLVHALEQLHTLALATNNVQPSSLRL</sequence>
<feature type="compositionally biased region" description="Basic and acidic residues" evidence="1">
    <location>
        <begin position="692"/>
        <end position="710"/>
    </location>
</feature>
<evidence type="ECO:0000313" key="3">
    <source>
        <dbReference type="EMBL" id="KAF9155306.1"/>
    </source>
</evidence>
<dbReference type="OrthoDB" id="660555at2759"/>
<feature type="region of interest" description="Disordered" evidence="1">
    <location>
        <begin position="610"/>
        <end position="637"/>
    </location>
</feature>
<feature type="region of interest" description="Disordered" evidence="1">
    <location>
        <begin position="120"/>
        <end position="140"/>
    </location>
</feature>
<dbReference type="InterPro" id="IPR035899">
    <property type="entry name" value="DBL_dom_sf"/>
</dbReference>
<organism evidence="3 4">
    <name type="scientific">Linnemannia schmuckeri</name>
    <dbReference type="NCBI Taxonomy" id="64567"/>
    <lineage>
        <taxon>Eukaryota</taxon>
        <taxon>Fungi</taxon>
        <taxon>Fungi incertae sedis</taxon>
        <taxon>Mucoromycota</taxon>
        <taxon>Mortierellomycotina</taxon>
        <taxon>Mortierellomycetes</taxon>
        <taxon>Mortierellales</taxon>
        <taxon>Mortierellaceae</taxon>
        <taxon>Linnemannia</taxon>
    </lineage>
</organism>
<dbReference type="GO" id="GO:0005737">
    <property type="term" value="C:cytoplasm"/>
    <property type="evidence" value="ECO:0007669"/>
    <property type="project" value="TreeGrafter"/>
</dbReference>
<feature type="compositionally biased region" description="Low complexity" evidence="1">
    <location>
        <begin position="946"/>
        <end position="957"/>
    </location>
</feature>
<accession>A0A9P5S5U8</accession>
<feature type="region of interest" description="Disordered" evidence="1">
    <location>
        <begin position="1"/>
        <end position="75"/>
    </location>
</feature>
<feature type="compositionally biased region" description="Polar residues" evidence="1">
    <location>
        <begin position="426"/>
        <end position="459"/>
    </location>
</feature>
<feature type="region of interest" description="Disordered" evidence="1">
    <location>
        <begin position="665"/>
        <end position="737"/>
    </location>
</feature>
<name>A0A9P5S5U8_9FUNG</name>
<feature type="compositionally biased region" description="Polar residues" evidence="1">
    <location>
        <begin position="126"/>
        <end position="140"/>
    </location>
</feature>
<dbReference type="EMBL" id="JAAAUQ010000073">
    <property type="protein sequence ID" value="KAF9155306.1"/>
    <property type="molecule type" value="Genomic_DNA"/>
</dbReference>
<dbReference type="SMART" id="SM00325">
    <property type="entry name" value="RhoGEF"/>
    <property type="match status" value="1"/>
</dbReference>
<dbReference type="Proteomes" id="UP000748756">
    <property type="component" value="Unassembled WGS sequence"/>
</dbReference>
<dbReference type="SUPFAM" id="SSF48065">
    <property type="entry name" value="DBL homology domain (DH-domain)"/>
    <property type="match status" value="1"/>
</dbReference>
<dbReference type="PROSITE" id="PS00741">
    <property type="entry name" value="DH_1"/>
    <property type="match status" value="1"/>
</dbReference>
<feature type="region of interest" description="Disordered" evidence="1">
    <location>
        <begin position="554"/>
        <end position="597"/>
    </location>
</feature>
<dbReference type="Gene3D" id="1.20.900.10">
    <property type="entry name" value="Dbl homology (DH) domain"/>
    <property type="match status" value="2"/>
</dbReference>
<dbReference type="InterPro" id="IPR001331">
    <property type="entry name" value="GDS_CDC24_CS"/>
</dbReference>
<evidence type="ECO:0000313" key="4">
    <source>
        <dbReference type="Proteomes" id="UP000748756"/>
    </source>
</evidence>
<feature type="domain" description="DH" evidence="2">
    <location>
        <begin position="764"/>
        <end position="1061"/>
    </location>
</feature>
<feature type="compositionally biased region" description="Basic and acidic residues" evidence="1">
    <location>
        <begin position="17"/>
        <end position="27"/>
    </location>
</feature>
<dbReference type="Pfam" id="PF00621">
    <property type="entry name" value="RhoGEF"/>
    <property type="match status" value="2"/>
</dbReference>
<dbReference type="PANTHER" id="PTHR12673:SF159">
    <property type="entry name" value="LD03170P"/>
    <property type="match status" value="1"/>
</dbReference>
<evidence type="ECO:0000259" key="2">
    <source>
        <dbReference type="PROSITE" id="PS50010"/>
    </source>
</evidence>
<feature type="region of interest" description="Disordered" evidence="1">
    <location>
        <begin position="426"/>
        <end position="466"/>
    </location>
</feature>
<dbReference type="PANTHER" id="PTHR12673">
    <property type="entry name" value="FACIOGENITAL DYSPLASIA PROTEIN"/>
    <property type="match status" value="1"/>
</dbReference>
<dbReference type="GO" id="GO:0005085">
    <property type="term" value="F:guanyl-nucleotide exchange factor activity"/>
    <property type="evidence" value="ECO:0007669"/>
    <property type="project" value="InterPro"/>
</dbReference>
<protein>
    <recommendedName>
        <fullName evidence="2">DH domain-containing protein</fullName>
    </recommendedName>
</protein>
<proteinExistence type="predicted"/>
<dbReference type="GO" id="GO:0035556">
    <property type="term" value="P:intracellular signal transduction"/>
    <property type="evidence" value="ECO:0007669"/>
    <property type="project" value="InterPro"/>
</dbReference>
<evidence type="ECO:0000256" key="1">
    <source>
        <dbReference type="SAM" id="MobiDB-lite"/>
    </source>
</evidence>
<feature type="compositionally biased region" description="Low complexity" evidence="1">
    <location>
        <begin position="52"/>
        <end position="75"/>
    </location>
</feature>
<gene>
    <name evidence="3" type="ORF">BG015_010330</name>
</gene>
<keyword evidence="4" id="KW-1185">Reference proteome</keyword>
<feature type="compositionally biased region" description="Polar residues" evidence="1">
    <location>
        <begin position="610"/>
        <end position="627"/>
    </location>
</feature>
<dbReference type="InterPro" id="IPR000219">
    <property type="entry name" value="DH_dom"/>
</dbReference>
<dbReference type="AlphaFoldDB" id="A0A9P5S5U8"/>
<feature type="compositionally biased region" description="Polar residues" evidence="1">
    <location>
        <begin position="665"/>
        <end position="681"/>
    </location>
</feature>
<feature type="region of interest" description="Disordered" evidence="1">
    <location>
        <begin position="946"/>
        <end position="977"/>
    </location>
</feature>
<dbReference type="PROSITE" id="PS50010">
    <property type="entry name" value="DH_2"/>
    <property type="match status" value="1"/>
</dbReference>
<dbReference type="InterPro" id="IPR051092">
    <property type="entry name" value="FYVE_RhoGEF_PH"/>
</dbReference>
<feature type="region of interest" description="Disordered" evidence="1">
    <location>
        <begin position="162"/>
        <end position="181"/>
    </location>
</feature>
<reference evidence="3" key="1">
    <citation type="journal article" date="2020" name="Fungal Divers.">
        <title>Resolving the Mortierellaceae phylogeny through synthesis of multi-gene phylogenetics and phylogenomics.</title>
        <authorList>
            <person name="Vandepol N."/>
            <person name="Liber J."/>
            <person name="Desiro A."/>
            <person name="Na H."/>
            <person name="Kennedy M."/>
            <person name="Barry K."/>
            <person name="Grigoriev I.V."/>
            <person name="Miller A.N."/>
            <person name="O'Donnell K."/>
            <person name="Stajich J.E."/>
            <person name="Bonito G."/>
        </authorList>
    </citation>
    <scope>NUCLEOTIDE SEQUENCE</scope>
    <source>
        <strain evidence="3">NRRL 6426</strain>
    </source>
</reference>
<comment type="caution">
    <text evidence="3">The sequence shown here is derived from an EMBL/GenBank/DDBJ whole genome shotgun (WGS) entry which is preliminary data.</text>
</comment>